<feature type="transmembrane region" description="Helical" evidence="1">
    <location>
        <begin position="59"/>
        <end position="81"/>
    </location>
</feature>
<keyword evidence="3" id="KW-1185">Reference proteome</keyword>
<reference evidence="3" key="1">
    <citation type="journal article" date="2019" name="Int. J. Syst. Evol. Microbiol.">
        <title>The Global Catalogue of Microorganisms (GCM) 10K type strain sequencing project: providing services to taxonomists for standard genome sequencing and annotation.</title>
        <authorList>
            <consortium name="The Broad Institute Genomics Platform"/>
            <consortium name="The Broad Institute Genome Sequencing Center for Infectious Disease"/>
            <person name="Wu L."/>
            <person name="Ma J."/>
        </authorList>
    </citation>
    <scope>NUCLEOTIDE SEQUENCE [LARGE SCALE GENOMIC DNA]</scope>
    <source>
        <strain evidence="3">JCM 17939</strain>
    </source>
</reference>
<accession>A0ABP8UEA6</accession>
<feature type="transmembrane region" description="Helical" evidence="1">
    <location>
        <begin position="6"/>
        <end position="23"/>
    </location>
</feature>
<organism evidence="2 3">
    <name type="scientific">Actinoallomurus vinaceus</name>
    <dbReference type="NCBI Taxonomy" id="1080074"/>
    <lineage>
        <taxon>Bacteria</taxon>
        <taxon>Bacillati</taxon>
        <taxon>Actinomycetota</taxon>
        <taxon>Actinomycetes</taxon>
        <taxon>Streptosporangiales</taxon>
        <taxon>Thermomonosporaceae</taxon>
        <taxon>Actinoallomurus</taxon>
    </lineage>
</organism>
<evidence type="ECO:0000313" key="3">
    <source>
        <dbReference type="Proteomes" id="UP001501442"/>
    </source>
</evidence>
<evidence type="ECO:0000256" key="1">
    <source>
        <dbReference type="SAM" id="Phobius"/>
    </source>
</evidence>
<dbReference type="Proteomes" id="UP001501442">
    <property type="component" value="Unassembled WGS sequence"/>
</dbReference>
<gene>
    <name evidence="2" type="ORF">GCM10023196_045070</name>
</gene>
<feature type="transmembrane region" description="Helical" evidence="1">
    <location>
        <begin position="35"/>
        <end position="53"/>
    </location>
</feature>
<keyword evidence="1" id="KW-1133">Transmembrane helix</keyword>
<keyword evidence="1" id="KW-0472">Membrane</keyword>
<comment type="caution">
    <text evidence="2">The sequence shown here is derived from an EMBL/GenBank/DDBJ whole genome shotgun (WGS) entry which is preliminary data.</text>
</comment>
<evidence type="ECO:0000313" key="2">
    <source>
        <dbReference type="EMBL" id="GAA4628498.1"/>
    </source>
</evidence>
<protein>
    <submittedName>
        <fullName evidence="2">DUF1453 family protein</fullName>
    </submittedName>
</protein>
<keyword evidence="1" id="KW-0812">Transmembrane</keyword>
<dbReference type="EMBL" id="BAABHK010000006">
    <property type="protein sequence ID" value="GAA4628498.1"/>
    <property type="molecule type" value="Genomic_DNA"/>
</dbReference>
<proteinExistence type="predicted"/>
<name>A0ABP8UEA6_9ACTN</name>
<sequence>MEVMHDLLNGLLIAAVVVFVIYRRFAARRVAADRPYVLPLILAVVGFGQGHVIDPHHPVLATVLLAGEVVAALALGCGLGATMRVWRESDGSVWSRGTWATFGVFLASIAVRGGAVAFGYAAGVEAGTGDILVSVAAWMLTQNLVLAWRARTLPVPVSVDA</sequence>